<dbReference type="Proteomes" id="UP000276215">
    <property type="component" value="Unassembled WGS sequence"/>
</dbReference>
<proteinExistence type="predicted"/>
<dbReference type="EMBL" id="ML120351">
    <property type="protein sequence ID" value="RPB06134.1"/>
    <property type="molecule type" value="Genomic_DNA"/>
</dbReference>
<evidence type="ECO:0000313" key="2">
    <source>
        <dbReference type="Proteomes" id="UP000276215"/>
    </source>
</evidence>
<sequence length="146" mass="16791">MHSLPKQKGRRKEEEFVFLKRPSPRGCMLLLLLLIERAVVVTVRLLRRLGSTVQRLVQQIGNRDTEFANSDWSFSVTQANRYPCFRPLFSGFFLRSAVQYVWWQLRTAVRTGSLAWDFLKQTRVSFSVGVTGVGEGRLFATPLHCA</sequence>
<reference evidence="1 2" key="1">
    <citation type="journal article" date="2018" name="Nat. Ecol. Evol.">
        <title>Pezizomycetes genomes reveal the molecular basis of ectomycorrhizal truffle lifestyle.</title>
        <authorList>
            <person name="Murat C."/>
            <person name="Payen T."/>
            <person name="Noel B."/>
            <person name="Kuo A."/>
            <person name="Morin E."/>
            <person name="Chen J."/>
            <person name="Kohler A."/>
            <person name="Krizsan K."/>
            <person name="Balestrini R."/>
            <person name="Da Silva C."/>
            <person name="Montanini B."/>
            <person name="Hainaut M."/>
            <person name="Levati E."/>
            <person name="Barry K.W."/>
            <person name="Belfiori B."/>
            <person name="Cichocki N."/>
            <person name="Clum A."/>
            <person name="Dockter R.B."/>
            <person name="Fauchery L."/>
            <person name="Guy J."/>
            <person name="Iotti M."/>
            <person name="Le Tacon F."/>
            <person name="Lindquist E.A."/>
            <person name="Lipzen A."/>
            <person name="Malagnac F."/>
            <person name="Mello A."/>
            <person name="Molinier V."/>
            <person name="Miyauchi S."/>
            <person name="Poulain J."/>
            <person name="Riccioni C."/>
            <person name="Rubini A."/>
            <person name="Sitrit Y."/>
            <person name="Splivallo R."/>
            <person name="Traeger S."/>
            <person name="Wang M."/>
            <person name="Zifcakova L."/>
            <person name="Wipf D."/>
            <person name="Zambonelli A."/>
            <person name="Paolocci F."/>
            <person name="Nowrousian M."/>
            <person name="Ottonello S."/>
            <person name="Baldrian P."/>
            <person name="Spatafora J.W."/>
            <person name="Henrissat B."/>
            <person name="Nagy L.G."/>
            <person name="Aury J.M."/>
            <person name="Wincker P."/>
            <person name="Grigoriev I.V."/>
            <person name="Bonfante P."/>
            <person name="Martin F.M."/>
        </authorList>
    </citation>
    <scope>NUCLEOTIDE SEQUENCE [LARGE SCALE GENOMIC DNA]</scope>
    <source>
        <strain evidence="1 2">120613-1</strain>
    </source>
</reference>
<evidence type="ECO:0000313" key="1">
    <source>
        <dbReference type="EMBL" id="RPB06134.1"/>
    </source>
</evidence>
<dbReference type="AlphaFoldDB" id="A0A3N4K6G7"/>
<keyword evidence="2" id="KW-1185">Reference proteome</keyword>
<accession>A0A3N4K6G7</accession>
<organism evidence="1 2">
    <name type="scientific">Choiromyces venosus 120613-1</name>
    <dbReference type="NCBI Taxonomy" id="1336337"/>
    <lineage>
        <taxon>Eukaryota</taxon>
        <taxon>Fungi</taxon>
        <taxon>Dikarya</taxon>
        <taxon>Ascomycota</taxon>
        <taxon>Pezizomycotina</taxon>
        <taxon>Pezizomycetes</taxon>
        <taxon>Pezizales</taxon>
        <taxon>Tuberaceae</taxon>
        <taxon>Choiromyces</taxon>
    </lineage>
</organism>
<protein>
    <submittedName>
        <fullName evidence="1">Uncharacterized protein</fullName>
    </submittedName>
</protein>
<name>A0A3N4K6G7_9PEZI</name>
<gene>
    <name evidence="1" type="ORF">L873DRAFT_25557</name>
</gene>